<evidence type="ECO:0000313" key="14">
    <source>
        <dbReference type="Proteomes" id="UP000032427"/>
    </source>
</evidence>
<dbReference type="SUPFAM" id="SSF158544">
    <property type="entry name" value="GspK insert domain-like"/>
    <property type="match status" value="2"/>
</dbReference>
<keyword evidence="4 10" id="KW-1003">Cell membrane</keyword>
<dbReference type="Proteomes" id="UP000032427">
    <property type="component" value="Chromosome 1"/>
</dbReference>
<evidence type="ECO:0000256" key="7">
    <source>
        <dbReference type="ARBA" id="ARBA00022927"/>
    </source>
</evidence>
<dbReference type="GO" id="GO:0005886">
    <property type="term" value="C:plasma membrane"/>
    <property type="evidence" value="ECO:0007669"/>
    <property type="project" value="UniProtKB-SubCell"/>
</dbReference>
<evidence type="ECO:0000259" key="11">
    <source>
        <dbReference type="Pfam" id="PF03934"/>
    </source>
</evidence>
<dbReference type="Pfam" id="PF03934">
    <property type="entry name" value="T2SSK"/>
    <property type="match status" value="1"/>
</dbReference>
<dbReference type="GeneID" id="28542149"/>
<proteinExistence type="inferred from homology"/>
<dbReference type="Gene3D" id="3.30.1300.30">
    <property type="entry name" value="GSPII I/J protein-like"/>
    <property type="match status" value="1"/>
</dbReference>
<accession>A0A090INW1</accession>
<dbReference type="GO" id="GO:0009306">
    <property type="term" value="P:protein secretion"/>
    <property type="evidence" value="ECO:0007669"/>
    <property type="project" value="InterPro"/>
</dbReference>
<evidence type="ECO:0000256" key="6">
    <source>
        <dbReference type="ARBA" id="ARBA00022692"/>
    </source>
</evidence>
<dbReference type="PANTHER" id="PTHR38831:SF1">
    <property type="entry name" value="TYPE II SECRETION SYSTEM PROTEIN K-RELATED"/>
    <property type="match status" value="1"/>
</dbReference>
<sequence length="347" mass="38799">MIVGKRSNFTPSASKQKGVALIVVLLLLAIMATIAAQMSERLFIQFHRAQNQVNHQQAYWYSVGVEALAKTGIEEAYKDGDTINLSQVWATEETIYPLDYGEAFGGIKDKQACFNLNALSQVKPSNDPSQRPFLVKVWMNLLESVEIENYLAEVIADSTWEYLDEDDMVRSMSGVEDSTYQSFKPAYLAPNSWIGDASELRAINGVTAEVIEKVSSLVCAIPSDNWYLNINTLTPDNANVLVALFSPNLSESDARSLLEDRPFDGWNSIDDFLAESVISRIDAKTRKQAKPYLSVSSQFFELDAQVLVEDSRVRVRSLLHSSDKKVVNVVRRQYGGMSERTSDNKAE</sequence>
<evidence type="ECO:0000256" key="8">
    <source>
        <dbReference type="ARBA" id="ARBA00022989"/>
    </source>
</evidence>
<organism evidence="13 14">
    <name type="scientific">Aliivibrio wodanis</name>
    <dbReference type="NCBI Taxonomy" id="80852"/>
    <lineage>
        <taxon>Bacteria</taxon>
        <taxon>Pseudomonadati</taxon>
        <taxon>Pseudomonadota</taxon>
        <taxon>Gammaproteobacteria</taxon>
        <taxon>Vibrionales</taxon>
        <taxon>Vibrionaceae</taxon>
        <taxon>Aliivibrio</taxon>
    </lineage>
</organism>
<comment type="subcellular location">
    <subcellularLocation>
        <location evidence="1 10">Cell inner membrane</location>
    </subcellularLocation>
</comment>
<comment type="similarity">
    <text evidence="2 10">Belongs to the GSP K family.</text>
</comment>
<dbReference type="KEGG" id="awd:AWOD_I_2550"/>
<evidence type="ECO:0000256" key="1">
    <source>
        <dbReference type="ARBA" id="ARBA00004533"/>
    </source>
</evidence>
<dbReference type="PIRSF" id="PIRSF002786">
    <property type="entry name" value="XcpX"/>
    <property type="match status" value="1"/>
</dbReference>
<evidence type="ECO:0000313" key="13">
    <source>
        <dbReference type="EMBL" id="CED72601.1"/>
    </source>
</evidence>
<dbReference type="InterPro" id="IPR038072">
    <property type="entry name" value="GspK_central_sf"/>
</dbReference>
<dbReference type="HOGENOM" id="CLU_057294_0_0_6"/>
<keyword evidence="8" id="KW-1133">Transmembrane helix</keyword>
<evidence type="ECO:0000256" key="5">
    <source>
        <dbReference type="ARBA" id="ARBA00022519"/>
    </source>
</evidence>
<dbReference type="PANTHER" id="PTHR38831">
    <property type="entry name" value="TYPE II SECRETION SYSTEM PROTEIN K"/>
    <property type="match status" value="1"/>
</dbReference>
<dbReference type="OrthoDB" id="9788973at2"/>
<dbReference type="InterPro" id="IPR049179">
    <property type="entry name" value="T2SSK_SAM-like_2nd"/>
</dbReference>
<dbReference type="AlphaFoldDB" id="A0A090INW1"/>
<keyword evidence="9 10" id="KW-0472">Membrane</keyword>
<evidence type="ECO:0000259" key="12">
    <source>
        <dbReference type="Pfam" id="PF21687"/>
    </source>
</evidence>
<dbReference type="InterPro" id="IPR049031">
    <property type="entry name" value="T2SSK_SAM-like_1st"/>
</dbReference>
<protein>
    <recommendedName>
        <fullName evidence="10">Type II secretion system protein K</fullName>
    </recommendedName>
</protein>
<keyword evidence="5 10" id="KW-0997">Cell inner membrane</keyword>
<dbReference type="InterPro" id="IPR005628">
    <property type="entry name" value="GspK"/>
</dbReference>
<evidence type="ECO:0000256" key="10">
    <source>
        <dbReference type="PIRNR" id="PIRNR002786"/>
    </source>
</evidence>
<keyword evidence="6" id="KW-0812">Transmembrane</keyword>
<feature type="domain" description="T2SS protein K second SAM-like" evidence="11">
    <location>
        <begin position="228"/>
        <end position="295"/>
    </location>
</feature>
<evidence type="ECO:0000256" key="3">
    <source>
        <dbReference type="ARBA" id="ARBA00022448"/>
    </source>
</evidence>
<keyword evidence="3 10" id="KW-0813">Transport</keyword>
<dbReference type="SUPFAM" id="SSF54523">
    <property type="entry name" value="Pili subunits"/>
    <property type="match status" value="1"/>
</dbReference>
<dbReference type="Pfam" id="PF21687">
    <property type="entry name" value="T2SSK_1st"/>
    <property type="match status" value="1"/>
</dbReference>
<evidence type="ECO:0000256" key="9">
    <source>
        <dbReference type="ARBA" id="ARBA00023136"/>
    </source>
</evidence>
<evidence type="ECO:0000256" key="4">
    <source>
        <dbReference type="ARBA" id="ARBA00022475"/>
    </source>
</evidence>
<dbReference type="NCBIfam" id="NF037980">
    <property type="entry name" value="T2SS_GspK"/>
    <property type="match status" value="1"/>
</dbReference>
<evidence type="ECO:0000256" key="2">
    <source>
        <dbReference type="ARBA" id="ARBA00007246"/>
    </source>
</evidence>
<feature type="domain" description="T2SS protein K first SAM-like" evidence="12">
    <location>
        <begin position="112"/>
        <end position="222"/>
    </location>
</feature>
<dbReference type="PATRIC" id="fig|80852.17.peg.2639"/>
<gene>
    <name evidence="13" type="primary">epsK</name>
    <name evidence="13" type="ORF">AWOD_I_2550</name>
</gene>
<dbReference type="Gene3D" id="1.10.40.60">
    <property type="entry name" value="EpsJ-like"/>
    <property type="match status" value="2"/>
</dbReference>
<name>A0A090INW1_9GAMM</name>
<keyword evidence="14" id="KW-1185">Reference proteome</keyword>
<reference evidence="14" key="1">
    <citation type="submission" date="2014-09" db="EMBL/GenBank/DDBJ databases">
        <authorList>
            <person name="Hjerde E."/>
        </authorList>
    </citation>
    <scope>NUCLEOTIDE SEQUENCE [LARGE SCALE GENOMIC DNA]</scope>
    <source>
        <strain evidence="14">06/09/139</strain>
    </source>
</reference>
<dbReference type="EMBL" id="LN554846">
    <property type="protein sequence ID" value="CED72601.1"/>
    <property type="molecule type" value="Genomic_DNA"/>
</dbReference>
<keyword evidence="7" id="KW-0653">Protein transport</keyword>
<dbReference type="InterPro" id="IPR045584">
    <property type="entry name" value="Pilin-like"/>
</dbReference>
<dbReference type="STRING" id="80852.AWOD_I_2550"/>